<dbReference type="AlphaFoldDB" id="A0A0B0NPC7"/>
<evidence type="ECO:0000256" key="1">
    <source>
        <dbReference type="SAM" id="Phobius"/>
    </source>
</evidence>
<evidence type="ECO:0000313" key="3">
    <source>
        <dbReference type="Proteomes" id="UP000032142"/>
    </source>
</evidence>
<keyword evidence="1" id="KW-0812">Transmembrane</keyword>
<feature type="transmembrane region" description="Helical" evidence="1">
    <location>
        <begin position="12"/>
        <end position="30"/>
    </location>
</feature>
<sequence length="36" mass="4191">MWQVLDRVIFSIWSVLSLFGLFLAPFALLCSPKYKT</sequence>
<evidence type="ECO:0000313" key="2">
    <source>
        <dbReference type="EMBL" id="KHG13659.1"/>
    </source>
</evidence>
<dbReference type="EMBL" id="KN400031">
    <property type="protein sequence ID" value="KHG13659.1"/>
    <property type="molecule type" value="Genomic_DNA"/>
</dbReference>
<reference evidence="3" key="1">
    <citation type="submission" date="2014-09" db="EMBL/GenBank/DDBJ databases">
        <authorList>
            <person name="Mudge J."/>
            <person name="Ramaraj T."/>
            <person name="Lindquist I.E."/>
            <person name="Bharti A.K."/>
            <person name="Sundararajan A."/>
            <person name="Cameron C.T."/>
            <person name="Woodward J.E."/>
            <person name="May G.D."/>
            <person name="Brubaker C."/>
            <person name="Broadhvest J."/>
            <person name="Wilkins T.A."/>
        </authorList>
    </citation>
    <scope>NUCLEOTIDE SEQUENCE</scope>
    <source>
        <strain evidence="3">cv. AKA8401</strain>
    </source>
</reference>
<protein>
    <submittedName>
        <fullName evidence="2">Uncharacterized protein</fullName>
    </submittedName>
</protein>
<accession>A0A0B0NPC7</accession>
<keyword evidence="1" id="KW-1133">Transmembrane helix</keyword>
<dbReference type="Proteomes" id="UP000032142">
    <property type="component" value="Unassembled WGS sequence"/>
</dbReference>
<organism evidence="2 3">
    <name type="scientific">Gossypium arboreum</name>
    <name type="common">Tree cotton</name>
    <name type="synonym">Gossypium nanking</name>
    <dbReference type="NCBI Taxonomy" id="29729"/>
    <lineage>
        <taxon>Eukaryota</taxon>
        <taxon>Viridiplantae</taxon>
        <taxon>Streptophyta</taxon>
        <taxon>Embryophyta</taxon>
        <taxon>Tracheophyta</taxon>
        <taxon>Spermatophyta</taxon>
        <taxon>Magnoliopsida</taxon>
        <taxon>eudicotyledons</taxon>
        <taxon>Gunneridae</taxon>
        <taxon>Pentapetalae</taxon>
        <taxon>rosids</taxon>
        <taxon>malvids</taxon>
        <taxon>Malvales</taxon>
        <taxon>Malvaceae</taxon>
        <taxon>Malvoideae</taxon>
        <taxon>Gossypium</taxon>
    </lineage>
</organism>
<gene>
    <name evidence="2" type="ORF">F383_20226</name>
</gene>
<keyword evidence="1" id="KW-0472">Membrane</keyword>
<proteinExistence type="predicted"/>
<keyword evidence="3" id="KW-1185">Reference proteome</keyword>
<name>A0A0B0NPC7_GOSAR</name>